<evidence type="ECO:0000313" key="9">
    <source>
        <dbReference type="EMBL" id="KAJ6261927.1"/>
    </source>
</evidence>
<dbReference type="Gene3D" id="3.40.30.10">
    <property type="entry name" value="Glutaredoxin"/>
    <property type="match status" value="1"/>
</dbReference>
<dbReference type="EMBL" id="JAQGDS010000003">
    <property type="protein sequence ID" value="KAJ6261927.1"/>
    <property type="molecule type" value="Genomic_DNA"/>
</dbReference>
<evidence type="ECO:0000256" key="2">
    <source>
        <dbReference type="ARBA" id="ARBA00006073"/>
    </source>
</evidence>
<name>A0AAD6J4E6_DREDA</name>
<keyword evidence="3 9" id="KW-0689">Ribosomal protein</keyword>
<proteinExistence type="inferred from homology"/>
<keyword evidence="4" id="KW-0496">Mitochondrion</keyword>
<dbReference type="SMART" id="SM00916">
    <property type="entry name" value="L51_S25_CI-B8"/>
    <property type="match status" value="1"/>
</dbReference>
<organism evidence="9 10">
    <name type="scientific">Drechslerella dactyloides</name>
    <name type="common">Nematode-trapping fungus</name>
    <name type="synonym">Arthrobotrys dactyloides</name>
    <dbReference type="NCBI Taxonomy" id="74499"/>
    <lineage>
        <taxon>Eukaryota</taxon>
        <taxon>Fungi</taxon>
        <taxon>Dikarya</taxon>
        <taxon>Ascomycota</taxon>
        <taxon>Pezizomycotina</taxon>
        <taxon>Orbiliomycetes</taxon>
        <taxon>Orbiliales</taxon>
        <taxon>Orbiliaceae</taxon>
        <taxon>Drechslerella</taxon>
    </lineage>
</organism>
<evidence type="ECO:0000259" key="8">
    <source>
        <dbReference type="SMART" id="SM00916"/>
    </source>
</evidence>
<evidence type="ECO:0000256" key="6">
    <source>
        <dbReference type="ARBA" id="ARBA00035188"/>
    </source>
</evidence>
<dbReference type="PANTHER" id="PTHR21396">
    <property type="entry name" value="39S RIBOSOMAL PROTEIN L43"/>
    <property type="match status" value="1"/>
</dbReference>
<feature type="compositionally biased region" description="Polar residues" evidence="7">
    <location>
        <begin position="1"/>
        <end position="17"/>
    </location>
</feature>
<dbReference type="InterPro" id="IPR039927">
    <property type="entry name" value="Ribosomal_mL43"/>
</dbReference>
<evidence type="ECO:0000256" key="1">
    <source>
        <dbReference type="ARBA" id="ARBA00004173"/>
    </source>
</evidence>
<feature type="domain" description="Ribosomal protein/NADH dehydrogenase" evidence="8">
    <location>
        <begin position="74"/>
        <end position="147"/>
    </location>
</feature>
<accession>A0AAD6J4E6</accession>
<dbReference type="InterPro" id="IPR007741">
    <property type="entry name" value="Ribosomal_mL43/mS25/NADH_DH"/>
</dbReference>
<dbReference type="GO" id="GO:0003735">
    <property type="term" value="F:structural constituent of ribosome"/>
    <property type="evidence" value="ECO:0007669"/>
    <property type="project" value="InterPro"/>
</dbReference>
<evidence type="ECO:0000256" key="7">
    <source>
        <dbReference type="SAM" id="MobiDB-lite"/>
    </source>
</evidence>
<dbReference type="GO" id="GO:0032543">
    <property type="term" value="P:mitochondrial translation"/>
    <property type="evidence" value="ECO:0007669"/>
    <property type="project" value="InterPro"/>
</dbReference>
<evidence type="ECO:0000313" key="10">
    <source>
        <dbReference type="Proteomes" id="UP001221413"/>
    </source>
</evidence>
<feature type="region of interest" description="Disordered" evidence="7">
    <location>
        <begin position="1"/>
        <end position="30"/>
    </location>
</feature>
<evidence type="ECO:0000256" key="5">
    <source>
        <dbReference type="ARBA" id="ARBA00023274"/>
    </source>
</evidence>
<comment type="subcellular location">
    <subcellularLocation>
        <location evidence="1">Mitochondrion</location>
    </subcellularLocation>
</comment>
<keyword evidence="10" id="KW-1185">Reference proteome</keyword>
<comment type="caution">
    <text evidence="9">The sequence shown here is derived from an EMBL/GenBank/DDBJ whole genome shotgun (WGS) entry which is preliminary data.</text>
</comment>
<gene>
    <name evidence="9" type="ORF">Dda_2726</name>
</gene>
<dbReference type="FunFam" id="3.40.30.10:FF:000173">
    <property type="entry name" value="Mitochondrial 54S ribosomal protein"/>
    <property type="match status" value="1"/>
</dbReference>
<sequence length="182" mass="20484">MRHSRPLQNSVHTTATSRLHAKRPTTRHIDDFAPPPLWTVPVMVIKGLQAVSKAQNGVGAFILQCKRLEFNFCDHGGSSRGMKAFLRTRLATFAKENPQVEIVVAPRPHKHPIIRGVYINGREKVVCVRNLELLQVLQKAELLRDASGVKLKKINKPVQSLNESVRGIWSPYHAKGEDVYKV</sequence>
<dbReference type="PANTHER" id="PTHR21396:SF2">
    <property type="entry name" value="LARGE RIBOSOMAL SUBUNIT PROTEIN ML43"/>
    <property type="match status" value="1"/>
</dbReference>
<protein>
    <recommendedName>
        <fullName evidence="6">Large ribosomal subunit protein mL43</fullName>
    </recommendedName>
</protein>
<evidence type="ECO:0000256" key="4">
    <source>
        <dbReference type="ARBA" id="ARBA00023128"/>
    </source>
</evidence>
<dbReference type="AlphaFoldDB" id="A0AAD6J4E6"/>
<dbReference type="Pfam" id="PF05047">
    <property type="entry name" value="L51_S25_CI-B8"/>
    <property type="match status" value="1"/>
</dbReference>
<comment type="similarity">
    <text evidence="2">Belongs to the mitochondrion-specific ribosomal protein mL43 family.</text>
</comment>
<dbReference type="Proteomes" id="UP001221413">
    <property type="component" value="Unassembled WGS sequence"/>
</dbReference>
<reference evidence="9" key="1">
    <citation type="submission" date="2023-01" db="EMBL/GenBank/DDBJ databases">
        <title>The chitinases involved in constricting ring structure development in the nematode-trapping fungus Drechslerella dactyloides.</title>
        <authorList>
            <person name="Wang R."/>
            <person name="Zhang L."/>
            <person name="Tang P."/>
            <person name="Li S."/>
            <person name="Liang L."/>
        </authorList>
    </citation>
    <scope>NUCLEOTIDE SEQUENCE</scope>
    <source>
        <strain evidence="9">YMF1.00031</strain>
    </source>
</reference>
<evidence type="ECO:0000256" key="3">
    <source>
        <dbReference type="ARBA" id="ARBA00022980"/>
    </source>
</evidence>
<dbReference type="SUPFAM" id="SSF52833">
    <property type="entry name" value="Thioredoxin-like"/>
    <property type="match status" value="1"/>
</dbReference>
<keyword evidence="5" id="KW-0687">Ribonucleoprotein</keyword>
<dbReference type="GO" id="GO:0005762">
    <property type="term" value="C:mitochondrial large ribosomal subunit"/>
    <property type="evidence" value="ECO:0007669"/>
    <property type="project" value="TreeGrafter"/>
</dbReference>
<dbReference type="InterPro" id="IPR036249">
    <property type="entry name" value="Thioredoxin-like_sf"/>
</dbReference>